<dbReference type="EMBL" id="JBHUHQ010000007">
    <property type="protein sequence ID" value="MFD2043403.1"/>
    <property type="molecule type" value="Genomic_DNA"/>
</dbReference>
<sequence length="108" mass="12626">MVLVGSMIFVLPYLLLVLLVIGLIQCKRYSFRSGFYFFFILIIHQLNFILTPFYLPKYVDYLGENNIQPPLGMSLAEVTMVFYFLDKLVLCIAFIFLIVGLKKLWKNT</sequence>
<proteinExistence type="predicted"/>
<evidence type="ECO:0000313" key="3">
    <source>
        <dbReference type="Proteomes" id="UP001597383"/>
    </source>
</evidence>
<evidence type="ECO:0008006" key="4">
    <source>
        <dbReference type="Google" id="ProtNLM"/>
    </source>
</evidence>
<organism evidence="2 3">
    <name type="scientific">Ornithinibacillus salinisoli</name>
    <dbReference type="NCBI Taxonomy" id="1848459"/>
    <lineage>
        <taxon>Bacteria</taxon>
        <taxon>Bacillati</taxon>
        <taxon>Bacillota</taxon>
        <taxon>Bacilli</taxon>
        <taxon>Bacillales</taxon>
        <taxon>Bacillaceae</taxon>
        <taxon>Ornithinibacillus</taxon>
    </lineage>
</organism>
<evidence type="ECO:0000313" key="2">
    <source>
        <dbReference type="EMBL" id="MFD2043403.1"/>
    </source>
</evidence>
<feature type="transmembrane region" description="Helical" evidence="1">
    <location>
        <begin position="6"/>
        <end position="24"/>
    </location>
</feature>
<keyword evidence="1" id="KW-0812">Transmembrane</keyword>
<reference evidence="3" key="1">
    <citation type="journal article" date="2019" name="Int. J. Syst. Evol. Microbiol.">
        <title>The Global Catalogue of Microorganisms (GCM) 10K type strain sequencing project: providing services to taxonomists for standard genome sequencing and annotation.</title>
        <authorList>
            <consortium name="The Broad Institute Genomics Platform"/>
            <consortium name="The Broad Institute Genome Sequencing Center for Infectious Disease"/>
            <person name="Wu L."/>
            <person name="Ma J."/>
        </authorList>
    </citation>
    <scope>NUCLEOTIDE SEQUENCE [LARGE SCALE GENOMIC DNA]</scope>
    <source>
        <strain evidence="3">R28</strain>
    </source>
</reference>
<feature type="transmembrane region" description="Helical" evidence="1">
    <location>
        <begin position="36"/>
        <end position="55"/>
    </location>
</feature>
<keyword evidence="3" id="KW-1185">Reference proteome</keyword>
<gene>
    <name evidence="2" type="ORF">ACFSJF_03830</name>
</gene>
<accession>A0ABW4VW42</accession>
<evidence type="ECO:0000256" key="1">
    <source>
        <dbReference type="SAM" id="Phobius"/>
    </source>
</evidence>
<feature type="transmembrane region" description="Helical" evidence="1">
    <location>
        <begin position="80"/>
        <end position="101"/>
    </location>
</feature>
<protein>
    <recommendedName>
        <fullName evidence="4">Lycopene cyclase domain-containing protein</fullName>
    </recommendedName>
</protein>
<dbReference type="RefSeq" id="WP_377555130.1">
    <property type="nucleotide sequence ID" value="NZ_JBHUHQ010000007.1"/>
</dbReference>
<keyword evidence="1" id="KW-1133">Transmembrane helix</keyword>
<comment type="caution">
    <text evidence="2">The sequence shown here is derived from an EMBL/GenBank/DDBJ whole genome shotgun (WGS) entry which is preliminary data.</text>
</comment>
<dbReference type="Proteomes" id="UP001597383">
    <property type="component" value="Unassembled WGS sequence"/>
</dbReference>
<keyword evidence="1" id="KW-0472">Membrane</keyword>
<name>A0ABW4VW42_9BACI</name>